<dbReference type="eggNOG" id="COG3064">
    <property type="taxonomic scope" value="Bacteria"/>
</dbReference>
<dbReference type="InterPro" id="IPR021457">
    <property type="entry name" value="DUF3108"/>
</dbReference>
<keyword evidence="3" id="KW-1185">Reference proteome</keyword>
<evidence type="ECO:0000313" key="3">
    <source>
        <dbReference type="Proteomes" id="UP000002257"/>
    </source>
</evidence>
<evidence type="ECO:0008006" key="4">
    <source>
        <dbReference type="Google" id="ProtNLM"/>
    </source>
</evidence>
<feature type="signal peptide" evidence="1">
    <location>
        <begin position="1"/>
        <end position="25"/>
    </location>
</feature>
<sequence length="273" mass="28924">MIRQSGLAFVATLALIASSLTSAQAETVRARYAVSLIGLHIGEVAAVSSFDSSKYRIDFNARLTGVAAMVADVKMALSSTGSMQGGVIAPATYVTTAANSRETRTVRMALSGGAVKSLLITPPWTDLEGRVPVTDANKRNILDPTSAFIMTVPPGQPLVGPAACNRKIPVFDGYLRFDVTLFYVGSRNVDIGGYSGPVSVCAARYTPIAGHKRDSRSTRFMADNRQIEVWLAPIEHAHVVAPLRVALMTLAGNAVIEAVEFSVDTSDVTAATH</sequence>
<dbReference type="KEGG" id="msl:Msil_1857"/>
<accession>B8ENL6</accession>
<gene>
    <name evidence="2" type="ordered locus">Msil_1857</name>
</gene>
<dbReference type="OrthoDB" id="7630100at2"/>
<dbReference type="EMBL" id="CP001280">
    <property type="protein sequence ID" value="ACK50802.1"/>
    <property type="molecule type" value="Genomic_DNA"/>
</dbReference>
<dbReference type="Proteomes" id="UP000002257">
    <property type="component" value="Chromosome"/>
</dbReference>
<feature type="chain" id="PRO_5002868408" description="DUF3108 domain-containing protein" evidence="1">
    <location>
        <begin position="26"/>
        <end position="273"/>
    </location>
</feature>
<organism evidence="2 3">
    <name type="scientific">Methylocella silvestris (strain DSM 15510 / CIP 108128 / LMG 27833 / NCIMB 13906 / BL2)</name>
    <dbReference type="NCBI Taxonomy" id="395965"/>
    <lineage>
        <taxon>Bacteria</taxon>
        <taxon>Pseudomonadati</taxon>
        <taxon>Pseudomonadota</taxon>
        <taxon>Alphaproteobacteria</taxon>
        <taxon>Hyphomicrobiales</taxon>
        <taxon>Beijerinckiaceae</taxon>
        <taxon>Methylocella</taxon>
    </lineage>
</organism>
<dbReference type="Pfam" id="PF11306">
    <property type="entry name" value="DUF3108"/>
    <property type="match status" value="1"/>
</dbReference>
<keyword evidence="1" id="KW-0732">Signal</keyword>
<dbReference type="RefSeq" id="WP_012590872.1">
    <property type="nucleotide sequence ID" value="NC_011666.1"/>
</dbReference>
<dbReference type="HOGENOM" id="CLU_072063_0_0_5"/>
<proteinExistence type="predicted"/>
<reference evidence="2 3" key="1">
    <citation type="journal article" date="2010" name="J. Bacteriol.">
        <title>Complete genome sequence of the aerobic facultative methanotroph Methylocella silvestris BL2.</title>
        <authorList>
            <person name="Chen Y."/>
            <person name="Crombie A."/>
            <person name="Rahman M.T."/>
            <person name="Dedysh S.N."/>
            <person name="Liesack W."/>
            <person name="Stott M.B."/>
            <person name="Alam M."/>
            <person name="Theisen A.R."/>
            <person name="Murrell J.C."/>
            <person name="Dunfield P.F."/>
        </authorList>
    </citation>
    <scope>NUCLEOTIDE SEQUENCE [LARGE SCALE GENOMIC DNA]</scope>
    <source>
        <strain evidence="3">DSM 15510 / CIP 108128 / LMG 27833 / NCIMB 13906 / BL2</strain>
    </source>
</reference>
<name>B8ENL6_METSB</name>
<evidence type="ECO:0000313" key="2">
    <source>
        <dbReference type="EMBL" id="ACK50802.1"/>
    </source>
</evidence>
<dbReference type="STRING" id="395965.Msil_1857"/>
<evidence type="ECO:0000256" key="1">
    <source>
        <dbReference type="SAM" id="SignalP"/>
    </source>
</evidence>
<protein>
    <recommendedName>
        <fullName evidence="4">DUF3108 domain-containing protein</fullName>
    </recommendedName>
</protein>
<dbReference type="AlphaFoldDB" id="B8ENL6"/>